<dbReference type="EMBL" id="VDCV01000017">
    <property type="protein sequence ID" value="KAB5516036.1"/>
    <property type="molecule type" value="Genomic_DNA"/>
</dbReference>
<sequence>MELVCNAITMVALLQMAGILAVDLMILHYQCMVHVPSSKWETFCRELWVVSIFMLTGSITDQRNSEDSQN</sequence>
<dbReference type="Proteomes" id="UP000326939">
    <property type="component" value="Chromosome 17"/>
</dbReference>
<comment type="caution">
    <text evidence="1">The sequence shown here is derived from an EMBL/GenBank/DDBJ whole genome shotgun (WGS) entry which is preliminary data.</text>
</comment>
<gene>
    <name evidence="1" type="ORF">DKX38_026684</name>
</gene>
<name>A0A5N5JC15_9ROSI</name>
<organism evidence="1 2">
    <name type="scientific">Salix brachista</name>
    <dbReference type="NCBI Taxonomy" id="2182728"/>
    <lineage>
        <taxon>Eukaryota</taxon>
        <taxon>Viridiplantae</taxon>
        <taxon>Streptophyta</taxon>
        <taxon>Embryophyta</taxon>
        <taxon>Tracheophyta</taxon>
        <taxon>Spermatophyta</taxon>
        <taxon>Magnoliopsida</taxon>
        <taxon>eudicotyledons</taxon>
        <taxon>Gunneridae</taxon>
        <taxon>Pentapetalae</taxon>
        <taxon>rosids</taxon>
        <taxon>fabids</taxon>
        <taxon>Malpighiales</taxon>
        <taxon>Salicaceae</taxon>
        <taxon>Saliceae</taxon>
        <taxon>Salix</taxon>
    </lineage>
</organism>
<protein>
    <submittedName>
        <fullName evidence="1">Uncharacterized protein</fullName>
    </submittedName>
</protein>
<reference evidence="2" key="1">
    <citation type="journal article" date="2019" name="Gigascience">
        <title>De novo genome assembly of the endangered Acer yangbiense, a plant species with extremely small populations endemic to Yunnan Province, China.</title>
        <authorList>
            <person name="Yang J."/>
            <person name="Wariss H.M."/>
            <person name="Tao L."/>
            <person name="Zhang R."/>
            <person name="Yun Q."/>
            <person name="Hollingsworth P."/>
            <person name="Dao Z."/>
            <person name="Luo G."/>
            <person name="Guo H."/>
            <person name="Ma Y."/>
            <person name="Sun W."/>
        </authorList>
    </citation>
    <scope>NUCLEOTIDE SEQUENCE [LARGE SCALE GENOMIC DNA]</scope>
    <source>
        <strain evidence="2">cv. br00</strain>
    </source>
</reference>
<keyword evidence="2" id="KW-1185">Reference proteome</keyword>
<proteinExistence type="predicted"/>
<evidence type="ECO:0000313" key="2">
    <source>
        <dbReference type="Proteomes" id="UP000326939"/>
    </source>
</evidence>
<evidence type="ECO:0000313" key="1">
    <source>
        <dbReference type="EMBL" id="KAB5516036.1"/>
    </source>
</evidence>
<dbReference type="AlphaFoldDB" id="A0A5N5JC15"/>
<accession>A0A5N5JC15</accession>